<reference evidence="1 2" key="1">
    <citation type="submission" date="2015-11" db="EMBL/GenBank/DDBJ databases">
        <title>Genomic analysis of 38 Legionella species identifies large and diverse effector repertoires.</title>
        <authorList>
            <person name="Burstein D."/>
            <person name="Amaro F."/>
            <person name="Zusman T."/>
            <person name="Lifshitz Z."/>
            <person name="Cohen O."/>
            <person name="Gilbert J.A."/>
            <person name="Pupko T."/>
            <person name="Shuman H.A."/>
            <person name="Segal G."/>
        </authorList>
    </citation>
    <scope>NUCLEOTIDE SEQUENCE [LARGE SCALE GENOMIC DNA]</scope>
    <source>
        <strain evidence="1 2">ATCC 49180</strain>
    </source>
</reference>
<name>A0A0W0ZWB3_9GAMM</name>
<organism evidence="1 2">
    <name type="scientific">Legionella tucsonensis</name>
    <dbReference type="NCBI Taxonomy" id="40335"/>
    <lineage>
        <taxon>Bacteria</taxon>
        <taxon>Pseudomonadati</taxon>
        <taxon>Pseudomonadota</taxon>
        <taxon>Gammaproteobacteria</taxon>
        <taxon>Legionellales</taxon>
        <taxon>Legionellaceae</taxon>
        <taxon>Legionella</taxon>
    </lineage>
</organism>
<dbReference type="AlphaFoldDB" id="A0A0W0ZWB3"/>
<evidence type="ECO:0000313" key="1">
    <source>
        <dbReference type="EMBL" id="KTD73368.1"/>
    </source>
</evidence>
<evidence type="ECO:0000313" key="2">
    <source>
        <dbReference type="Proteomes" id="UP000054693"/>
    </source>
</evidence>
<proteinExistence type="predicted"/>
<dbReference type="PATRIC" id="fig|40335.7.peg.1281"/>
<gene>
    <name evidence="1" type="ORF">Ltuc_1215</name>
</gene>
<sequence length="185" mass="21007">MSFLNTCPITFDNIDKENSLLVKVPASKIEEKDKLYYIKDENTLSQLHKCPLTNRIGAYYTIKLASLSEKELASLQVDNSPNELIEENNPLIQLTAKFKWKNQQFTPEANPHQYNITSPHDLALFTQGGNHSFTNVLPSSSLISRNTSSNHRLSMFSFFAPPRPRPIPQENELADVQGTQLSLRM</sequence>
<accession>A0A0W0ZWB3</accession>
<dbReference type="EMBL" id="LNZA01000001">
    <property type="protein sequence ID" value="KTD73368.1"/>
    <property type="molecule type" value="Genomic_DNA"/>
</dbReference>
<dbReference type="OrthoDB" id="9958824at2"/>
<dbReference type="RefSeq" id="WP_058520414.1">
    <property type="nucleotide sequence ID" value="NZ_CAAAIP010000001.1"/>
</dbReference>
<comment type="caution">
    <text evidence="1">The sequence shown here is derived from an EMBL/GenBank/DDBJ whole genome shotgun (WGS) entry which is preliminary data.</text>
</comment>
<protein>
    <submittedName>
        <fullName evidence="1">Uncharacterized protein</fullName>
    </submittedName>
</protein>
<dbReference type="Proteomes" id="UP000054693">
    <property type="component" value="Unassembled WGS sequence"/>
</dbReference>
<keyword evidence="2" id="KW-1185">Reference proteome</keyword>